<evidence type="ECO:0000313" key="2">
    <source>
        <dbReference type="Proteomes" id="UP000287166"/>
    </source>
</evidence>
<sequence>MIHAFDWAAYIRSPFMQGPRHHEFLVWYRQRGPGKVRMCLELFYDQSDKSLDPNRKGSVKSFTRYLCGYNVQAGDAVLERHDILWIASRLPFPRLPDNSDVTA</sequence>
<dbReference type="InParanoid" id="A0A401H2I8"/>
<accession>A0A401H2I8</accession>
<dbReference type="Proteomes" id="UP000287166">
    <property type="component" value="Unassembled WGS sequence"/>
</dbReference>
<dbReference type="EMBL" id="BFAD01000014">
    <property type="protein sequence ID" value="GBE88641.1"/>
    <property type="molecule type" value="Genomic_DNA"/>
</dbReference>
<keyword evidence="2" id="KW-1185">Reference proteome</keyword>
<proteinExistence type="predicted"/>
<reference evidence="1 2" key="1">
    <citation type="journal article" date="2018" name="Sci. Rep.">
        <title>Genome sequence of the cauliflower mushroom Sparassis crispa (Hanabiratake) and its association with beneficial usage.</title>
        <authorList>
            <person name="Kiyama R."/>
            <person name="Furutani Y."/>
            <person name="Kawaguchi K."/>
            <person name="Nakanishi T."/>
        </authorList>
    </citation>
    <scope>NUCLEOTIDE SEQUENCE [LARGE SCALE GENOMIC DNA]</scope>
</reference>
<dbReference type="AlphaFoldDB" id="A0A401H2I8"/>
<protein>
    <submittedName>
        <fullName evidence="1">Uncharacterized protein</fullName>
    </submittedName>
</protein>
<name>A0A401H2I8_9APHY</name>
<dbReference type="RefSeq" id="XP_027619554.1">
    <property type="nucleotide sequence ID" value="XM_027763753.1"/>
</dbReference>
<evidence type="ECO:0000313" key="1">
    <source>
        <dbReference type="EMBL" id="GBE88641.1"/>
    </source>
</evidence>
<gene>
    <name evidence="1" type="ORF">SCP_1400460</name>
</gene>
<comment type="caution">
    <text evidence="1">The sequence shown here is derived from an EMBL/GenBank/DDBJ whole genome shotgun (WGS) entry which is preliminary data.</text>
</comment>
<organism evidence="1 2">
    <name type="scientific">Sparassis crispa</name>
    <dbReference type="NCBI Taxonomy" id="139825"/>
    <lineage>
        <taxon>Eukaryota</taxon>
        <taxon>Fungi</taxon>
        <taxon>Dikarya</taxon>
        <taxon>Basidiomycota</taxon>
        <taxon>Agaricomycotina</taxon>
        <taxon>Agaricomycetes</taxon>
        <taxon>Polyporales</taxon>
        <taxon>Sparassidaceae</taxon>
        <taxon>Sparassis</taxon>
    </lineage>
</organism>
<dbReference type="GeneID" id="38785558"/>